<dbReference type="Gene3D" id="2.40.420.20">
    <property type="match status" value="1"/>
</dbReference>
<evidence type="ECO:0000313" key="9">
    <source>
        <dbReference type="Proteomes" id="UP000284660"/>
    </source>
</evidence>
<dbReference type="RefSeq" id="WP_008780849.1">
    <property type="nucleotide sequence ID" value="NZ_CP054012.1"/>
</dbReference>
<feature type="signal peptide" evidence="2">
    <location>
        <begin position="1"/>
        <end position="25"/>
    </location>
</feature>
<dbReference type="Pfam" id="PF25954">
    <property type="entry name" value="Beta-barrel_RND_2"/>
    <property type="match status" value="1"/>
</dbReference>
<dbReference type="PROSITE" id="PS51257">
    <property type="entry name" value="PROKAR_LIPOPROTEIN"/>
    <property type="match status" value="1"/>
</dbReference>
<evidence type="ECO:0000259" key="4">
    <source>
        <dbReference type="Pfam" id="PF25973"/>
    </source>
</evidence>
<dbReference type="GO" id="GO:0015562">
    <property type="term" value="F:efflux transmembrane transporter activity"/>
    <property type="evidence" value="ECO:0007669"/>
    <property type="project" value="TreeGrafter"/>
</dbReference>
<feature type="domain" description="CzcB-like barrel-sandwich hybrid" evidence="4">
    <location>
        <begin position="66"/>
        <end position="182"/>
    </location>
</feature>
<organism evidence="6 8">
    <name type="scientific">Parabacteroides distasonis</name>
    <dbReference type="NCBI Taxonomy" id="823"/>
    <lineage>
        <taxon>Bacteria</taxon>
        <taxon>Pseudomonadati</taxon>
        <taxon>Bacteroidota</taxon>
        <taxon>Bacteroidia</taxon>
        <taxon>Bacteroidales</taxon>
        <taxon>Tannerellaceae</taxon>
        <taxon>Parabacteroides</taxon>
    </lineage>
</organism>
<dbReference type="Proteomes" id="UP000195950">
    <property type="component" value="Unassembled WGS sequence"/>
</dbReference>
<reference evidence="7 9" key="3">
    <citation type="submission" date="2018-08" db="EMBL/GenBank/DDBJ databases">
        <title>A genome reference for cultivated species of the human gut microbiota.</title>
        <authorList>
            <person name="Zou Y."/>
            <person name="Xue W."/>
            <person name="Luo G."/>
        </authorList>
    </citation>
    <scope>NUCLEOTIDE SEQUENCE [LARGE SCALE GENOMIC DNA]</scope>
    <source>
        <strain evidence="7 9">AM30-4</strain>
    </source>
</reference>
<evidence type="ECO:0000313" key="8">
    <source>
        <dbReference type="Proteomes" id="UP000195950"/>
    </source>
</evidence>
<dbReference type="InterPro" id="IPR058637">
    <property type="entry name" value="YknX-like_C"/>
</dbReference>
<dbReference type="SUPFAM" id="SSF111369">
    <property type="entry name" value="HlyD-like secretion proteins"/>
    <property type="match status" value="1"/>
</dbReference>
<reference evidence="8" key="1">
    <citation type="submission" date="2017-04" db="EMBL/GenBank/DDBJ databases">
        <title>Function of individual gut microbiota members based on whole genome sequencing of pure cultures obtained from chicken caecum.</title>
        <authorList>
            <person name="Medvecky M."/>
            <person name="Cejkova D."/>
            <person name="Polansky O."/>
            <person name="Karasova D."/>
            <person name="Kubasova T."/>
            <person name="Cizek A."/>
            <person name="Rychlik I."/>
        </authorList>
    </citation>
    <scope>NUCLEOTIDE SEQUENCE [LARGE SCALE GENOMIC DNA]</scope>
    <source>
        <strain evidence="8">An199</strain>
    </source>
</reference>
<evidence type="ECO:0000259" key="5">
    <source>
        <dbReference type="Pfam" id="PF25989"/>
    </source>
</evidence>
<evidence type="ECO:0000313" key="6">
    <source>
        <dbReference type="EMBL" id="OUP16841.1"/>
    </source>
</evidence>
<dbReference type="Gene3D" id="1.10.287.470">
    <property type="entry name" value="Helix hairpin bin"/>
    <property type="match status" value="1"/>
</dbReference>
<evidence type="ECO:0000313" key="7">
    <source>
        <dbReference type="EMBL" id="RHD74388.1"/>
    </source>
</evidence>
<dbReference type="InterPro" id="IPR058647">
    <property type="entry name" value="BSH_CzcB-like"/>
</dbReference>
<dbReference type="Gene3D" id="2.40.30.170">
    <property type="match status" value="1"/>
</dbReference>
<dbReference type="EMBL" id="NFJX01000014">
    <property type="protein sequence ID" value="OUP16841.1"/>
    <property type="molecule type" value="Genomic_DNA"/>
</dbReference>
<dbReference type="NCBIfam" id="TIGR01730">
    <property type="entry name" value="RND_mfp"/>
    <property type="match status" value="1"/>
</dbReference>
<dbReference type="InterPro" id="IPR006143">
    <property type="entry name" value="RND_pump_MFP"/>
</dbReference>
<keyword evidence="2" id="KW-0732">Signal</keyword>
<dbReference type="EMBL" id="QSJN01000006">
    <property type="protein sequence ID" value="RHD74388.1"/>
    <property type="molecule type" value="Genomic_DNA"/>
</dbReference>
<dbReference type="Gene3D" id="2.40.50.100">
    <property type="match status" value="1"/>
</dbReference>
<feature type="chain" id="PRO_5043151907" evidence="2">
    <location>
        <begin position="26"/>
        <end position="341"/>
    </location>
</feature>
<feature type="domain" description="YknX-like C-terminal permuted SH3-like" evidence="5">
    <location>
        <begin position="271"/>
        <end position="338"/>
    </location>
</feature>
<name>A0A1Y4IGN8_PARDI</name>
<proteinExistence type="inferred from homology"/>
<feature type="domain" description="CusB-like beta-barrel" evidence="3">
    <location>
        <begin position="190"/>
        <end position="261"/>
    </location>
</feature>
<dbReference type="Proteomes" id="UP000284660">
    <property type="component" value="Unassembled WGS sequence"/>
</dbReference>
<evidence type="ECO:0000259" key="3">
    <source>
        <dbReference type="Pfam" id="PF25954"/>
    </source>
</evidence>
<reference evidence="6" key="2">
    <citation type="journal article" date="2018" name="BMC Genomics">
        <title>Whole genome sequencing and function prediction of 133 gut anaerobes isolated from chicken caecum in pure cultures.</title>
        <authorList>
            <person name="Medvecky M."/>
            <person name="Cejkova D."/>
            <person name="Polansky O."/>
            <person name="Karasova D."/>
            <person name="Kubasova T."/>
            <person name="Cizek A."/>
            <person name="Rychlik I."/>
        </authorList>
    </citation>
    <scope>NUCLEOTIDE SEQUENCE</scope>
    <source>
        <strain evidence="6">An199</strain>
    </source>
</reference>
<dbReference type="AlphaFoldDB" id="A0A1Y4IGN8"/>
<dbReference type="Pfam" id="PF25989">
    <property type="entry name" value="YknX_C"/>
    <property type="match status" value="1"/>
</dbReference>
<protein>
    <submittedName>
        <fullName evidence="7">Efflux RND transporter periplasmic adaptor subunit</fullName>
    </submittedName>
    <submittedName>
        <fullName evidence="6">Efflux transporter periplasmic adaptor subunit</fullName>
    </submittedName>
</protein>
<evidence type="ECO:0000256" key="1">
    <source>
        <dbReference type="ARBA" id="ARBA00009477"/>
    </source>
</evidence>
<accession>A0A1Y4IGN8</accession>
<dbReference type="PANTHER" id="PTHR30469">
    <property type="entry name" value="MULTIDRUG RESISTANCE PROTEIN MDTA"/>
    <property type="match status" value="1"/>
</dbReference>
<evidence type="ECO:0000256" key="2">
    <source>
        <dbReference type="SAM" id="SignalP"/>
    </source>
</evidence>
<dbReference type="FunFam" id="2.40.30.170:FF:000010">
    <property type="entry name" value="Efflux RND transporter periplasmic adaptor subunit"/>
    <property type="match status" value="1"/>
</dbReference>
<comment type="caution">
    <text evidence="6">The sequence shown here is derived from an EMBL/GenBank/DDBJ whole genome shotgun (WGS) entry which is preliminary data.</text>
</comment>
<gene>
    <name evidence="6" type="ORF">B5F32_14825</name>
    <name evidence="7" type="ORF">DW782_10995</name>
</gene>
<sequence length="341" mass="37980">MKTSQMLKVIPIATLALLMSCSGNKSEEATETQNEKVKVKVETVSVQDVEQLSEFTATVEANIKNNIAPQTPFRIEKIFAEVGDHVKAGQLLAKMDATSLKQAKIQLDNQEIEFKRIDELYKVGGASKSAWDAQKTSLEVARETYKNLVENTQLLSPISGIVTARNYDSGDMYSGGNPIYTVEEIRPVKLMVNVSESLFTKVKKGHEVDIRLDVYGDEVFKGKVNLVYPTIDPATRTFPVEIKIANSDERVRPGMFARVTMSFGHMDHVVAPDRSIVKQSGAGDRYIYVCKDDKVSYQKVKLGRRMGDKYEIISGVEDGDQVVITGQSRLTNGMEVEIENE</sequence>
<dbReference type="Pfam" id="PF25973">
    <property type="entry name" value="BSH_CzcB"/>
    <property type="match status" value="1"/>
</dbReference>
<dbReference type="PANTHER" id="PTHR30469:SF37">
    <property type="entry name" value="RAGD PROTEIN"/>
    <property type="match status" value="1"/>
</dbReference>
<dbReference type="InterPro" id="IPR058792">
    <property type="entry name" value="Beta-barrel_RND_2"/>
</dbReference>
<comment type="similarity">
    <text evidence="1">Belongs to the membrane fusion protein (MFP) (TC 8.A.1) family.</text>
</comment>
<dbReference type="GO" id="GO:1990281">
    <property type="term" value="C:efflux pump complex"/>
    <property type="evidence" value="ECO:0007669"/>
    <property type="project" value="TreeGrafter"/>
</dbReference>